<sequence>MVVLVLTVLEEMLFYGSFHASQSWQVRLFVTQALYGIVHIPFAVPPHVATILLMQHDLERLGSRREIIARPENCTEDSILDFVGDIEGVE</sequence>
<evidence type="ECO:0000313" key="1">
    <source>
        <dbReference type="EMBL" id="CAE7729572.1"/>
    </source>
</evidence>
<dbReference type="AlphaFoldDB" id="A0A812XG66"/>
<gene>
    <name evidence="1" type="ORF">SPIL2461_LOCUS20916</name>
</gene>
<reference evidence="1" key="1">
    <citation type="submission" date="2021-02" db="EMBL/GenBank/DDBJ databases">
        <authorList>
            <person name="Dougan E. K."/>
            <person name="Rhodes N."/>
            <person name="Thang M."/>
            <person name="Chan C."/>
        </authorList>
    </citation>
    <scope>NUCLEOTIDE SEQUENCE</scope>
</reference>
<organism evidence="1 2">
    <name type="scientific">Symbiodinium pilosum</name>
    <name type="common">Dinoflagellate</name>
    <dbReference type="NCBI Taxonomy" id="2952"/>
    <lineage>
        <taxon>Eukaryota</taxon>
        <taxon>Sar</taxon>
        <taxon>Alveolata</taxon>
        <taxon>Dinophyceae</taxon>
        <taxon>Suessiales</taxon>
        <taxon>Symbiodiniaceae</taxon>
        <taxon>Symbiodinium</taxon>
    </lineage>
</organism>
<proteinExistence type="predicted"/>
<dbReference type="OrthoDB" id="423067at2759"/>
<name>A0A812XG66_SYMPI</name>
<keyword evidence="2" id="KW-1185">Reference proteome</keyword>
<dbReference type="EMBL" id="CAJNIZ010045771">
    <property type="protein sequence ID" value="CAE7729572.1"/>
    <property type="molecule type" value="Genomic_DNA"/>
</dbReference>
<accession>A0A812XG66</accession>
<feature type="non-terminal residue" evidence="1">
    <location>
        <position position="1"/>
    </location>
</feature>
<comment type="caution">
    <text evidence="1">The sequence shown here is derived from an EMBL/GenBank/DDBJ whole genome shotgun (WGS) entry which is preliminary data.</text>
</comment>
<protein>
    <submittedName>
        <fullName evidence="1">Uncharacterized protein</fullName>
    </submittedName>
</protein>
<evidence type="ECO:0000313" key="2">
    <source>
        <dbReference type="Proteomes" id="UP000649617"/>
    </source>
</evidence>
<dbReference type="Proteomes" id="UP000649617">
    <property type="component" value="Unassembled WGS sequence"/>
</dbReference>